<organism evidence="1">
    <name type="scientific">freshwater metagenome</name>
    <dbReference type="NCBI Taxonomy" id="449393"/>
    <lineage>
        <taxon>unclassified sequences</taxon>
        <taxon>metagenomes</taxon>
        <taxon>ecological metagenomes</taxon>
    </lineage>
</organism>
<name>A0A6J6K3Q6_9ZZZZ</name>
<sequence>MRVEDKTLQRRVWISDRRRDAFDDRVEKFSNTFTCFRAHAKDLVGRNPEDLLDLGGVAIWIGCRKVDLVKCGDDLKVILKGEITVRQRLRLNALRRVDEQDGSFARRQRPTHLVAKIDVTRGVDQMDEVVLVIEANALEFDRDTPLAFDIHRIEILGSHFPGVDRATELEQAVRQGGLAVVDVGNDAEVADTVERGHEGSRPWGEGP</sequence>
<accession>A0A6J6K3Q6</accession>
<evidence type="ECO:0000313" key="1">
    <source>
        <dbReference type="EMBL" id="CAB4644387.1"/>
    </source>
</evidence>
<gene>
    <name evidence="1" type="ORF">UFOPK2143_00902</name>
</gene>
<proteinExistence type="predicted"/>
<protein>
    <submittedName>
        <fullName evidence="1">Unannotated protein</fullName>
    </submittedName>
</protein>
<reference evidence="1" key="1">
    <citation type="submission" date="2020-05" db="EMBL/GenBank/DDBJ databases">
        <authorList>
            <person name="Chiriac C."/>
            <person name="Salcher M."/>
            <person name="Ghai R."/>
            <person name="Kavagutti S V."/>
        </authorList>
    </citation>
    <scope>NUCLEOTIDE SEQUENCE</scope>
</reference>
<dbReference type="EMBL" id="CAEZVV010000047">
    <property type="protein sequence ID" value="CAB4644387.1"/>
    <property type="molecule type" value="Genomic_DNA"/>
</dbReference>
<dbReference type="AntiFam" id="ANF00072">
    <property type="entry name" value="Shadow ORF (opposite TypA)"/>
</dbReference>
<dbReference type="AlphaFoldDB" id="A0A6J6K3Q6"/>